<feature type="transmembrane region" description="Helical" evidence="2">
    <location>
        <begin position="12"/>
        <end position="29"/>
    </location>
</feature>
<accession>A0ABY4PK50</accession>
<reference evidence="3 4" key="1">
    <citation type="journal article" date="2022" name="Int. J. Syst. Evol. Microbiol.">
        <title>Apilactobacillus apisilvae sp. nov., Nicolia spurrieriana gen. nov. sp. nov., Bombilactobacillus folatiphilus sp. nov. and Bombilactobacillus thymidiniphilus sp. nov., four new lactic acid bacterial isolates from stingless bees Tetragonula carbonaria and Austroplebeia australis.</title>
        <authorList>
            <person name="Oliphant S.A."/>
            <person name="Watson-Haigh N.S."/>
            <person name="Sumby K.M."/>
            <person name="Gardner J."/>
            <person name="Groom S."/>
            <person name="Jiranek V."/>
        </authorList>
    </citation>
    <scope>NUCLEOTIDE SEQUENCE [LARGE SCALE GENOMIC DNA]</scope>
    <source>
        <strain evidence="3 4">SG5_A10</strain>
    </source>
</reference>
<dbReference type="EMBL" id="CP093363">
    <property type="protein sequence ID" value="UQS85800.1"/>
    <property type="molecule type" value="Genomic_DNA"/>
</dbReference>
<name>A0ABY4PK50_9LACO</name>
<keyword evidence="1" id="KW-0175">Coiled coil</keyword>
<dbReference type="RefSeq" id="WP_249511764.1">
    <property type="nucleotide sequence ID" value="NZ_CP093363.1"/>
</dbReference>
<gene>
    <name evidence="3" type="ORF">MOO46_07350</name>
</gene>
<protein>
    <submittedName>
        <fullName evidence="3">Uncharacterized protein</fullName>
    </submittedName>
</protein>
<feature type="coiled-coil region" evidence="1">
    <location>
        <begin position="48"/>
        <end position="100"/>
    </location>
</feature>
<dbReference type="Proteomes" id="UP000831859">
    <property type="component" value="Plasmid p1unnamed"/>
</dbReference>
<proteinExistence type="predicted"/>
<evidence type="ECO:0000313" key="4">
    <source>
        <dbReference type="Proteomes" id="UP000831859"/>
    </source>
</evidence>
<keyword evidence="2" id="KW-0472">Membrane</keyword>
<evidence type="ECO:0000313" key="3">
    <source>
        <dbReference type="EMBL" id="UQS85800.1"/>
    </source>
</evidence>
<organism evidence="3 4">
    <name type="scientific">Apilactobacillus apisilvae</name>
    <dbReference type="NCBI Taxonomy" id="2923364"/>
    <lineage>
        <taxon>Bacteria</taxon>
        <taxon>Bacillati</taxon>
        <taxon>Bacillota</taxon>
        <taxon>Bacilli</taxon>
        <taxon>Lactobacillales</taxon>
        <taxon>Lactobacillaceae</taxon>
        <taxon>Apilactobacillus</taxon>
    </lineage>
</organism>
<geneLocation type="plasmid" evidence="3 4">
    <name>p1unnamed</name>
</geneLocation>
<keyword evidence="2" id="KW-0812">Transmembrane</keyword>
<keyword evidence="2" id="KW-1133">Transmembrane helix</keyword>
<keyword evidence="4" id="KW-1185">Reference proteome</keyword>
<evidence type="ECO:0000256" key="1">
    <source>
        <dbReference type="SAM" id="Coils"/>
    </source>
</evidence>
<keyword evidence="3" id="KW-0614">Plasmid</keyword>
<sequence length="106" mass="12021">MYLFGFDVTEWAALITVISGVVIALFWGFKKLVTDPANENSRITSEQIKELHEAIHELSASLNSTNEATQKHLEDHDVKLATQDTKIANQNERIINLERAKNLEED</sequence>
<evidence type="ECO:0000256" key="2">
    <source>
        <dbReference type="SAM" id="Phobius"/>
    </source>
</evidence>